<feature type="compositionally biased region" description="Basic and acidic residues" evidence="3">
    <location>
        <begin position="397"/>
        <end position="417"/>
    </location>
</feature>
<evidence type="ECO:0000313" key="6">
    <source>
        <dbReference type="EMBL" id="KAK4588436.1"/>
    </source>
</evidence>
<feature type="transmembrane region" description="Helical" evidence="4">
    <location>
        <begin position="549"/>
        <end position="569"/>
    </location>
</feature>
<dbReference type="EMBL" id="JAXUIC010000005">
    <property type="protein sequence ID" value="KAK4588436.1"/>
    <property type="molecule type" value="Genomic_DNA"/>
</dbReference>
<dbReference type="GO" id="GO:0005634">
    <property type="term" value="C:nucleus"/>
    <property type="evidence" value="ECO:0007669"/>
    <property type="project" value="TreeGrafter"/>
</dbReference>
<dbReference type="InterPro" id="IPR003864">
    <property type="entry name" value="CSC1/OSCA1-like_7TM"/>
</dbReference>
<dbReference type="InterPro" id="IPR000504">
    <property type="entry name" value="RRM_dom"/>
</dbReference>
<feature type="compositionally biased region" description="Polar residues" evidence="3">
    <location>
        <begin position="387"/>
        <end position="396"/>
    </location>
</feature>
<feature type="coiled-coil region" evidence="2">
    <location>
        <begin position="844"/>
        <end position="874"/>
    </location>
</feature>
<feature type="region of interest" description="Disordered" evidence="3">
    <location>
        <begin position="251"/>
        <end position="320"/>
    </location>
</feature>
<dbReference type="GO" id="GO:0003723">
    <property type="term" value="F:RNA binding"/>
    <property type="evidence" value="ECO:0007669"/>
    <property type="project" value="UniProtKB-UniRule"/>
</dbReference>
<dbReference type="PANTHER" id="PTHR23099:SF0">
    <property type="entry name" value="GERM CELL NUCLEAR ACIDIC PROTEIN"/>
    <property type="match status" value="1"/>
</dbReference>
<feature type="region of interest" description="Disordered" evidence="3">
    <location>
        <begin position="371"/>
        <end position="435"/>
    </location>
</feature>
<accession>A0AAN7FE31</accession>
<keyword evidence="4" id="KW-0812">Transmembrane</keyword>
<evidence type="ECO:0000256" key="2">
    <source>
        <dbReference type="SAM" id="Coils"/>
    </source>
</evidence>
<feature type="transmembrane region" description="Helical" evidence="4">
    <location>
        <begin position="590"/>
        <end position="609"/>
    </location>
</feature>
<dbReference type="GO" id="GO:0016020">
    <property type="term" value="C:membrane"/>
    <property type="evidence" value="ECO:0007669"/>
    <property type="project" value="InterPro"/>
</dbReference>
<dbReference type="AlphaFoldDB" id="A0AAN7FE31"/>
<organism evidence="6 7">
    <name type="scientific">Quercus rubra</name>
    <name type="common">Northern red oak</name>
    <name type="synonym">Quercus borealis</name>
    <dbReference type="NCBI Taxonomy" id="3512"/>
    <lineage>
        <taxon>Eukaryota</taxon>
        <taxon>Viridiplantae</taxon>
        <taxon>Streptophyta</taxon>
        <taxon>Embryophyta</taxon>
        <taxon>Tracheophyta</taxon>
        <taxon>Spermatophyta</taxon>
        <taxon>Magnoliopsida</taxon>
        <taxon>eudicotyledons</taxon>
        <taxon>Gunneridae</taxon>
        <taxon>Pentapetalae</taxon>
        <taxon>rosids</taxon>
        <taxon>fabids</taxon>
        <taxon>Fagales</taxon>
        <taxon>Fagaceae</taxon>
        <taxon>Quercus</taxon>
    </lineage>
</organism>
<dbReference type="SUPFAM" id="SSF54928">
    <property type="entry name" value="RNA-binding domain, RBD"/>
    <property type="match status" value="1"/>
</dbReference>
<dbReference type="InterPro" id="IPR035979">
    <property type="entry name" value="RBD_domain_sf"/>
</dbReference>
<feature type="compositionally biased region" description="Basic and acidic residues" evidence="3">
    <location>
        <begin position="484"/>
        <end position="495"/>
    </location>
</feature>
<evidence type="ECO:0000256" key="4">
    <source>
        <dbReference type="SAM" id="Phobius"/>
    </source>
</evidence>
<dbReference type="Pfam" id="PF00076">
    <property type="entry name" value="RRM_1"/>
    <property type="match status" value="1"/>
</dbReference>
<evidence type="ECO:0000259" key="5">
    <source>
        <dbReference type="PROSITE" id="PS50102"/>
    </source>
</evidence>
<reference evidence="6 7" key="1">
    <citation type="journal article" date="2023" name="G3 (Bethesda)">
        <title>A haplotype-resolved chromosome-scale genome for Quercus rubra L. provides insights into the genetics of adaptive traits for red oak species.</title>
        <authorList>
            <person name="Kapoor B."/>
            <person name="Jenkins J."/>
            <person name="Schmutz J."/>
            <person name="Zhebentyayeva T."/>
            <person name="Kuelheim C."/>
            <person name="Coggeshall M."/>
            <person name="Heim C."/>
            <person name="Lasky J.R."/>
            <person name="Leites L."/>
            <person name="Islam-Faridi N."/>
            <person name="Romero-Severson J."/>
            <person name="DeLeo V.L."/>
            <person name="Lucas S.M."/>
            <person name="Lazic D."/>
            <person name="Gailing O."/>
            <person name="Carlson J."/>
            <person name="Staton M."/>
        </authorList>
    </citation>
    <scope>NUCLEOTIDE SEQUENCE [LARGE SCALE GENOMIC DNA]</scope>
    <source>
        <strain evidence="6">Pseudo-F2</strain>
    </source>
</reference>
<evidence type="ECO:0000313" key="7">
    <source>
        <dbReference type="Proteomes" id="UP001324115"/>
    </source>
</evidence>
<dbReference type="SMART" id="SM00360">
    <property type="entry name" value="RRM"/>
    <property type="match status" value="1"/>
</dbReference>
<keyword evidence="7" id="KW-1185">Reference proteome</keyword>
<gene>
    <name evidence="6" type="ORF">RGQ29_019436</name>
</gene>
<keyword evidence="4" id="KW-1133">Transmembrane helix</keyword>
<sequence length="892" mass="100004">MEDKEAEKASQMRRIFVGGLGESVTAEDLQRLFGSLGVVQGLDIVRSKSRSFAYVDFSPSSLKSLSKLFSTYNGCVWKGGRLKLEKAKEHIASSNKPKKDLNSETKKLWVYFPSLRKVKVLPLSGSGKHKYSFRNVEVPPFPIHFCDCEEHSIDPHPAKEKQTNDLEAQSGGMNEEEINIMNSVMNKLFEREKVLDAAHSGNGQAKERDNSAKLISGLQFDENEADSETDEDNLIINVVKRKNNRMDLLGVQEKEQISENQDFSGKRTSKHGQNQNELKEQKRNTVPPNKKRKSLNRESDENGSLSAITRGKGKLKTHSDESAVLGAQLAEPESGIQQSAPVVSWSQKSSWRALVGDKSNTSFSVSHILPGIASSKEQQPKFDGSSVPDSTVSKNDNLVRHGDHLESHSSETIKEVTETQPAKPSAASSNSGRGAAWLQKPSWTRLISENNNSSFSLEQLLPDISYEKQVQAKPNSVDNDDSTNGEHSDLRKDDNSELPGNVSTILVTGKDVRSTPERHQQTVVGLFVCTFVSFSICLLWSFIKSVIQGFLPGIALKLFLIFLPAILMIMSKFEGFNSLSSLERRAASRYYLFNFVNVVLGSIIAGSAFEQLDSFIHKSANEIPKTIGVAIPMRATFFITYIMVDGWAGIAGEILMLKPLIMRTPYTILFPTGPCVCYSDTYYTSFHNHFLQPAYVVFRHQIINVYNQEYESAAAFWPDVHGRVISALVISQVLLMGLMSTKKAAQSTPFLIAFPILTIWFNRFCKGRYEAAFVIYPLQTYVLRTSLSLYNFGRRFLGYSRYKVGPKYPFFVWVDNPTYPRGNETAPLALEKISKFQSAFQLANERERTALEMAEEARKMVEKALEEEAKAKERERKTRAVYAKAKEKGHVC</sequence>
<feature type="compositionally biased region" description="Low complexity" evidence="3">
    <location>
        <begin position="425"/>
        <end position="435"/>
    </location>
</feature>
<comment type="caution">
    <text evidence="6">The sequence shown here is derived from an EMBL/GenBank/DDBJ whole genome shotgun (WGS) entry which is preliminary data.</text>
</comment>
<keyword evidence="4" id="KW-0472">Membrane</keyword>
<proteinExistence type="predicted"/>
<feature type="region of interest" description="Disordered" evidence="3">
    <location>
        <begin position="471"/>
        <end position="501"/>
    </location>
</feature>
<dbReference type="PROSITE" id="PS50102">
    <property type="entry name" value="RRM"/>
    <property type="match status" value="1"/>
</dbReference>
<keyword evidence="2" id="KW-0175">Coiled coil</keyword>
<dbReference type="Gene3D" id="3.30.70.330">
    <property type="match status" value="1"/>
</dbReference>
<feature type="domain" description="RRM" evidence="5">
    <location>
        <begin position="13"/>
        <end position="89"/>
    </location>
</feature>
<keyword evidence="1" id="KW-0694">RNA-binding</keyword>
<name>A0AAN7FE31_QUERU</name>
<protein>
    <recommendedName>
        <fullName evidence="5">RRM domain-containing protein</fullName>
    </recommendedName>
</protein>
<feature type="transmembrane region" description="Helical" evidence="4">
    <location>
        <begin position="638"/>
        <end position="657"/>
    </location>
</feature>
<feature type="transmembrane region" description="Helical" evidence="4">
    <location>
        <begin position="523"/>
        <end position="543"/>
    </location>
</feature>
<evidence type="ECO:0000256" key="3">
    <source>
        <dbReference type="SAM" id="MobiDB-lite"/>
    </source>
</evidence>
<evidence type="ECO:0000256" key="1">
    <source>
        <dbReference type="PROSITE-ProRule" id="PRU00176"/>
    </source>
</evidence>
<dbReference type="Proteomes" id="UP001324115">
    <property type="component" value="Unassembled WGS sequence"/>
</dbReference>
<dbReference type="Pfam" id="PF02714">
    <property type="entry name" value="RSN1_7TM"/>
    <property type="match status" value="2"/>
</dbReference>
<dbReference type="InterPro" id="IPR012677">
    <property type="entry name" value="Nucleotide-bd_a/b_plait_sf"/>
</dbReference>
<dbReference type="PANTHER" id="PTHR23099">
    <property type="entry name" value="TRANSCRIPTIONAL REGULATOR"/>
    <property type="match status" value="1"/>
</dbReference>